<feature type="transmembrane region" description="Helical" evidence="1">
    <location>
        <begin position="31"/>
        <end position="53"/>
    </location>
</feature>
<evidence type="ECO:0000313" key="3">
    <source>
        <dbReference type="Proteomes" id="UP000265566"/>
    </source>
</evidence>
<gene>
    <name evidence="2" type="ORF">MtrunA17_Chr7g0260921</name>
</gene>
<evidence type="ECO:0000313" key="2">
    <source>
        <dbReference type="EMBL" id="RHN48173.1"/>
    </source>
</evidence>
<name>A0A396H5Z4_MEDTR</name>
<reference evidence="3" key="1">
    <citation type="journal article" date="2018" name="Nat. Plants">
        <title>Whole-genome landscape of Medicago truncatula symbiotic genes.</title>
        <authorList>
            <person name="Pecrix Y."/>
            <person name="Staton S.E."/>
            <person name="Sallet E."/>
            <person name="Lelandais-Briere C."/>
            <person name="Moreau S."/>
            <person name="Carrere S."/>
            <person name="Blein T."/>
            <person name="Jardinaud M.F."/>
            <person name="Latrasse D."/>
            <person name="Zouine M."/>
            <person name="Zahm M."/>
            <person name="Kreplak J."/>
            <person name="Mayjonade B."/>
            <person name="Satge C."/>
            <person name="Perez M."/>
            <person name="Cauet S."/>
            <person name="Marande W."/>
            <person name="Chantry-Darmon C."/>
            <person name="Lopez-Roques C."/>
            <person name="Bouchez O."/>
            <person name="Berard A."/>
            <person name="Debelle F."/>
            <person name="Munos S."/>
            <person name="Bendahmane A."/>
            <person name="Berges H."/>
            <person name="Niebel A."/>
            <person name="Buitink J."/>
            <person name="Frugier F."/>
            <person name="Benhamed M."/>
            <person name="Crespi M."/>
            <person name="Gouzy J."/>
            <person name="Gamas P."/>
        </authorList>
    </citation>
    <scope>NUCLEOTIDE SEQUENCE [LARGE SCALE GENOMIC DNA]</scope>
    <source>
        <strain evidence="3">cv. Jemalong A17</strain>
    </source>
</reference>
<keyword evidence="1" id="KW-1133">Transmembrane helix</keyword>
<comment type="caution">
    <text evidence="2">The sequence shown here is derived from an EMBL/GenBank/DDBJ whole genome shotgun (WGS) entry which is preliminary data.</text>
</comment>
<dbReference type="Proteomes" id="UP000265566">
    <property type="component" value="Chromosome 7"/>
</dbReference>
<accession>A0A396H5Z4</accession>
<organism evidence="2 3">
    <name type="scientific">Medicago truncatula</name>
    <name type="common">Barrel medic</name>
    <name type="synonym">Medicago tribuloides</name>
    <dbReference type="NCBI Taxonomy" id="3880"/>
    <lineage>
        <taxon>Eukaryota</taxon>
        <taxon>Viridiplantae</taxon>
        <taxon>Streptophyta</taxon>
        <taxon>Embryophyta</taxon>
        <taxon>Tracheophyta</taxon>
        <taxon>Spermatophyta</taxon>
        <taxon>Magnoliopsida</taxon>
        <taxon>eudicotyledons</taxon>
        <taxon>Gunneridae</taxon>
        <taxon>Pentapetalae</taxon>
        <taxon>rosids</taxon>
        <taxon>fabids</taxon>
        <taxon>Fabales</taxon>
        <taxon>Fabaceae</taxon>
        <taxon>Papilionoideae</taxon>
        <taxon>50 kb inversion clade</taxon>
        <taxon>NPAAA clade</taxon>
        <taxon>Hologalegina</taxon>
        <taxon>IRL clade</taxon>
        <taxon>Trifolieae</taxon>
        <taxon>Medicago</taxon>
    </lineage>
</organism>
<dbReference type="EMBL" id="PSQE01000007">
    <property type="protein sequence ID" value="RHN48173.1"/>
    <property type="molecule type" value="Genomic_DNA"/>
</dbReference>
<sequence>MLYDCIRPFCFLLIVGLEIWGRVFSFVLYSFLVGGFSACLGTMEIFVFVSLSLPSRLVL</sequence>
<protein>
    <recommendedName>
        <fullName evidence="4">Transmembrane protein</fullName>
    </recommendedName>
</protein>
<proteinExistence type="predicted"/>
<keyword evidence="1" id="KW-0472">Membrane</keyword>
<dbReference type="AlphaFoldDB" id="A0A396H5Z4"/>
<evidence type="ECO:0000256" key="1">
    <source>
        <dbReference type="SAM" id="Phobius"/>
    </source>
</evidence>
<evidence type="ECO:0008006" key="4">
    <source>
        <dbReference type="Google" id="ProtNLM"/>
    </source>
</evidence>
<dbReference type="Gramene" id="rna42860">
    <property type="protein sequence ID" value="RHN48173.1"/>
    <property type="gene ID" value="gene42860"/>
</dbReference>
<keyword evidence="1" id="KW-0812">Transmembrane</keyword>